<sequence>MTEMPRRTALAVLGAAGTVAALAYLLRTTIRMPAGRAEGPGMMGGISGTDMSRYMAMFARHNELRRTVEDIPGGIRTVTESGAPDLVAQLHAHVSSMYDHLGQGAEVTCMSDSLPTLFRRASDYQRQITLTSNGVAVIETATDPALIDAIRAHAREVTGFVVNGMPTMMGPMMGR</sequence>
<dbReference type="Proteomes" id="UP000199147">
    <property type="component" value="Unassembled WGS sequence"/>
</dbReference>
<organism evidence="1 2">
    <name type="scientific">Mycolicibacterium neworleansense</name>
    <dbReference type="NCBI Taxonomy" id="146018"/>
    <lineage>
        <taxon>Bacteria</taxon>
        <taxon>Bacillati</taxon>
        <taxon>Actinomycetota</taxon>
        <taxon>Actinomycetes</taxon>
        <taxon>Mycobacteriales</taxon>
        <taxon>Mycobacteriaceae</taxon>
        <taxon>Mycolicibacterium</taxon>
    </lineage>
</organism>
<dbReference type="RefSeq" id="WP_005086265.1">
    <property type="nucleotide sequence ID" value="NZ_CWKH01000003.1"/>
</dbReference>
<gene>
    <name evidence="1" type="ORF">BN2156_05736</name>
</gene>
<dbReference type="PROSITE" id="PS51318">
    <property type="entry name" value="TAT"/>
    <property type="match status" value="1"/>
</dbReference>
<dbReference type="AlphaFoldDB" id="A0A0H5RY29"/>
<reference evidence="2" key="1">
    <citation type="submission" date="2015-07" db="EMBL/GenBank/DDBJ databases">
        <authorList>
            <person name="Urmite Genomes"/>
        </authorList>
    </citation>
    <scope>NUCLEOTIDE SEQUENCE [LARGE SCALE GENOMIC DNA]</scope>
    <source>
        <strain evidence="2">type strain: ATCC 49404</strain>
    </source>
</reference>
<dbReference type="STRING" id="146018.BN2156_05736"/>
<protein>
    <submittedName>
        <fullName evidence="1">Uncharacterized protein</fullName>
    </submittedName>
</protein>
<evidence type="ECO:0000313" key="1">
    <source>
        <dbReference type="EMBL" id="CRZ18823.1"/>
    </source>
</evidence>
<keyword evidence="2" id="KW-1185">Reference proteome</keyword>
<name>A0A0H5RY29_9MYCO</name>
<proteinExistence type="predicted"/>
<dbReference type="EMBL" id="CWKH01000003">
    <property type="protein sequence ID" value="CRZ18823.1"/>
    <property type="molecule type" value="Genomic_DNA"/>
</dbReference>
<evidence type="ECO:0000313" key="2">
    <source>
        <dbReference type="Proteomes" id="UP000199147"/>
    </source>
</evidence>
<accession>A0A0H5RY29</accession>
<dbReference type="InterPro" id="IPR006311">
    <property type="entry name" value="TAT_signal"/>
</dbReference>
<dbReference type="OrthoDB" id="582215at2"/>